<dbReference type="EMBL" id="JAOPHQ010001443">
    <property type="protein sequence ID" value="KAK0150746.1"/>
    <property type="molecule type" value="Genomic_DNA"/>
</dbReference>
<name>A0AA47N330_MERPO</name>
<keyword evidence="3" id="KW-1185">Reference proteome</keyword>
<dbReference type="InterPro" id="IPR013087">
    <property type="entry name" value="Znf_C2H2_type"/>
</dbReference>
<sequence>MCKFETPRKTELLKHYRLRHVHSGHFLPCLYWECYCSFKTWASFKSHMSRSHSSHETVKANDFLSFKCPCCTSSTISTEREYFEHIGRHLKKQETVTRKHTPHSLDDFKAELLHRYVNPVNAEDDPADEEDFERGEVYDEEMKELPNLIEANLAHLFLKLQSIFNVPNRCIDEVVEELNFISGSASGPIIKEILQSCLEKHTCQIDDSDL</sequence>
<gene>
    <name evidence="2" type="ORF">N1851_008152</name>
</gene>
<protein>
    <recommendedName>
        <fullName evidence="1">C2H2-type domain-containing protein</fullName>
    </recommendedName>
</protein>
<comment type="caution">
    <text evidence="2">The sequence shown here is derived from an EMBL/GenBank/DDBJ whole genome shotgun (WGS) entry which is preliminary data.</text>
</comment>
<accession>A0AA47N330</accession>
<organism evidence="2 3">
    <name type="scientific">Merluccius polli</name>
    <name type="common">Benguela hake</name>
    <name type="synonym">Merluccius cadenati</name>
    <dbReference type="NCBI Taxonomy" id="89951"/>
    <lineage>
        <taxon>Eukaryota</taxon>
        <taxon>Metazoa</taxon>
        <taxon>Chordata</taxon>
        <taxon>Craniata</taxon>
        <taxon>Vertebrata</taxon>
        <taxon>Euteleostomi</taxon>
        <taxon>Actinopterygii</taxon>
        <taxon>Neopterygii</taxon>
        <taxon>Teleostei</taxon>
        <taxon>Neoteleostei</taxon>
        <taxon>Acanthomorphata</taxon>
        <taxon>Zeiogadaria</taxon>
        <taxon>Gadariae</taxon>
        <taxon>Gadiformes</taxon>
        <taxon>Gadoidei</taxon>
        <taxon>Merlucciidae</taxon>
        <taxon>Merluccius</taxon>
    </lineage>
</organism>
<dbReference type="AlphaFoldDB" id="A0AA47N330"/>
<evidence type="ECO:0000313" key="2">
    <source>
        <dbReference type="EMBL" id="KAK0150746.1"/>
    </source>
</evidence>
<reference evidence="2" key="1">
    <citation type="journal article" date="2023" name="Front. Mar. Sci.">
        <title>A new Merluccius polli reference genome to investigate the effects of global change in West African waters.</title>
        <authorList>
            <person name="Mateo J.L."/>
            <person name="Blanco-Fernandez C."/>
            <person name="Garcia-Vazquez E."/>
            <person name="Machado-Schiaffino G."/>
        </authorList>
    </citation>
    <scope>NUCLEOTIDE SEQUENCE</scope>
    <source>
        <strain evidence="2">C29</strain>
        <tissue evidence="2">Fin</tissue>
    </source>
</reference>
<dbReference type="PROSITE" id="PS00028">
    <property type="entry name" value="ZINC_FINGER_C2H2_1"/>
    <property type="match status" value="1"/>
</dbReference>
<evidence type="ECO:0000313" key="3">
    <source>
        <dbReference type="Proteomes" id="UP001174136"/>
    </source>
</evidence>
<feature type="domain" description="C2H2-type" evidence="1">
    <location>
        <begin position="29"/>
        <end position="52"/>
    </location>
</feature>
<dbReference type="SMART" id="SM00355">
    <property type="entry name" value="ZnF_C2H2"/>
    <property type="match status" value="3"/>
</dbReference>
<dbReference type="Proteomes" id="UP001174136">
    <property type="component" value="Unassembled WGS sequence"/>
</dbReference>
<evidence type="ECO:0000259" key="1">
    <source>
        <dbReference type="PROSITE" id="PS00028"/>
    </source>
</evidence>
<proteinExistence type="predicted"/>